<protein>
    <submittedName>
        <fullName evidence="2">Hypothetical conserved protein</fullName>
    </submittedName>
</protein>
<dbReference type="OrthoDB" id="9798761at2"/>
<sequence>MSFQTPITIAEAVHKITENSYLLPAIQREFVWSHDKIEWLFDSIMKSYPISSFLFWEVKENAKKYKFYKFISEFRERYKTHNEEISTNGLSSFIAILDGQQRLTALYIGLKGNYAYKVTGKRWEDTERNIPTRRLYLNIDEKLSDQEDGRVYEFKFLIDSNTHSQRIYKDSRNISWFKVGEILNFPSDEDLDSFIESFSAFSKNTIRQLRRVITRDTPINFFLLKSDQEIDTALNIFIRINSGGKPLDFSDLVMSMVIANWVTRDARKEIHQLVDNIQDKGFTISKDLILRAYLYLYSADITFTAKNFSKENSQSFEKEWDKIRDCLLSTFDLMKVFGFNDSTLISKNSILPIAYYLYHKDIYEDYSTKIKYKEDRVHIKTWLHISLLKQVFGGVSNNTLSQIRQAFTGNIRDTKITSGIDFFPSEKIFSHIRKEASVGEEFIAELLITQYKHKHERSFSLLSLLFPHLDYENNAFHKDHLHPVKQFEAISQATQGQYNEKDYHSIVNLQMLNANENSAKQEISLAEWIDQEPASRDRTAFLEAHLLPTDMTDFSIHNFDEFYTKRKILLTEKLTELLK</sequence>
<dbReference type="AlphaFoldDB" id="A0A1Q2SLB4"/>
<organism evidence="2 3">
    <name type="scientific">Candidatus Nitrosoglobus terrae</name>
    <dbReference type="NCBI Taxonomy" id="1630141"/>
    <lineage>
        <taxon>Bacteria</taxon>
        <taxon>Pseudomonadati</taxon>
        <taxon>Pseudomonadota</taxon>
        <taxon>Gammaproteobacteria</taxon>
        <taxon>Chromatiales</taxon>
        <taxon>Chromatiaceae</taxon>
        <taxon>Candidatus Nitrosoglobus</taxon>
    </lineage>
</organism>
<dbReference type="RefSeq" id="WP_096526492.1">
    <property type="nucleotide sequence ID" value="NZ_AP014836.1"/>
</dbReference>
<name>A0A1Q2SLB4_9GAMM</name>
<dbReference type="Proteomes" id="UP000243679">
    <property type="component" value="Chromosome"/>
</dbReference>
<keyword evidence="3" id="KW-1185">Reference proteome</keyword>
<proteinExistence type="predicted"/>
<feature type="domain" description="GmrSD restriction endonucleases N-terminal" evidence="1">
    <location>
        <begin position="11"/>
        <end position="256"/>
    </location>
</feature>
<reference evidence="2 3" key="1">
    <citation type="journal article" date="2017" name="ISME J.">
        <title>An acid-tolerant ammonia-oxidizing ?-proteobacterium from soil.</title>
        <authorList>
            <person name="Hayatsu M."/>
            <person name="Tago K."/>
            <person name="Uchiyama I."/>
            <person name="Toyoda A."/>
            <person name="Wang Y."/>
            <person name="Shimomura Y."/>
            <person name="Okubo T."/>
            <person name="Kurisu F."/>
            <person name="Hirono Y."/>
            <person name="Nonaka K."/>
            <person name="Akiyama H."/>
            <person name="Itoh T."/>
            <person name="Takami H."/>
        </authorList>
    </citation>
    <scope>NUCLEOTIDE SEQUENCE [LARGE SCALE GENOMIC DNA]</scope>
    <source>
        <strain evidence="2 3">TAO100</strain>
    </source>
</reference>
<dbReference type="PANTHER" id="PTHR37292:SF2">
    <property type="entry name" value="DUF262 DOMAIN-CONTAINING PROTEIN"/>
    <property type="match status" value="1"/>
</dbReference>
<dbReference type="KEGG" id="ntt:TAO_0522"/>
<dbReference type="EMBL" id="AP014836">
    <property type="protein sequence ID" value="BAW79892.1"/>
    <property type="molecule type" value="Genomic_DNA"/>
</dbReference>
<evidence type="ECO:0000313" key="3">
    <source>
        <dbReference type="Proteomes" id="UP000243679"/>
    </source>
</evidence>
<dbReference type="InterPro" id="IPR004919">
    <property type="entry name" value="GmrSD_N"/>
</dbReference>
<evidence type="ECO:0000259" key="1">
    <source>
        <dbReference type="Pfam" id="PF03235"/>
    </source>
</evidence>
<accession>A0A1Q2SLB4</accession>
<gene>
    <name evidence="2" type="ORF">TAO_0522</name>
</gene>
<dbReference type="PANTHER" id="PTHR37292">
    <property type="entry name" value="VNG6097C"/>
    <property type="match status" value="1"/>
</dbReference>
<evidence type="ECO:0000313" key="2">
    <source>
        <dbReference type="EMBL" id="BAW79892.1"/>
    </source>
</evidence>
<dbReference type="Pfam" id="PF03235">
    <property type="entry name" value="GmrSD_N"/>
    <property type="match status" value="1"/>
</dbReference>